<organism evidence="5">
    <name type="scientific">Aplanochytrium stocchinoi</name>
    <dbReference type="NCBI Taxonomy" id="215587"/>
    <lineage>
        <taxon>Eukaryota</taxon>
        <taxon>Sar</taxon>
        <taxon>Stramenopiles</taxon>
        <taxon>Bigyra</taxon>
        <taxon>Labyrinthulomycetes</taxon>
        <taxon>Thraustochytrida</taxon>
        <taxon>Thraustochytriidae</taxon>
        <taxon>Aplanochytrium</taxon>
    </lineage>
</organism>
<keyword evidence="1" id="KW-0547">Nucleotide-binding</keyword>
<dbReference type="SUPFAM" id="SSF52540">
    <property type="entry name" value="P-loop containing nucleoside triphosphate hydrolases"/>
    <property type="match status" value="1"/>
</dbReference>
<gene>
    <name evidence="5" type="ORF">ASTO00021_LOCUS3327</name>
</gene>
<keyword evidence="2" id="KW-0067">ATP-binding</keyword>
<evidence type="ECO:0000313" key="5">
    <source>
        <dbReference type="EMBL" id="CAE0433009.1"/>
    </source>
</evidence>
<feature type="compositionally biased region" description="Polar residues" evidence="3">
    <location>
        <begin position="929"/>
        <end position="940"/>
    </location>
</feature>
<dbReference type="CDD" id="cd07302">
    <property type="entry name" value="CHD"/>
    <property type="match status" value="2"/>
</dbReference>
<dbReference type="Gene3D" id="3.30.70.1230">
    <property type="entry name" value="Nucleotide cyclase"/>
    <property type="match status" value="2"/>
</dbReference>
<dbReference type="SMART" id="SM00044">
    <property type="entry name" value="CYCc"/>
    <property type="match status" value="1"/>
</dbReference>
<name>A0A7S3PE39_9STRA</name>
<dbReference type="GO" id="GO:0004016">
    <property type="term" value="F:adenylate cyclase activity"/>
    <property type="evidence" value="ECO:0007669"/>
    <property type="project" value="TreeGrafter"/>
</dbReference>
<feature type="region of interest" description="Disordered" evidence="3">
    <location>
        <begin position="910"/>
        <end position="957"/>
    </location>
</feature>
<dbReference type="GO" id="GO:0005737">
    <property type="term" value="C:cytoplasm"/>
    <property type="evidence" value="ECO:0007669"/>
    <property type="project" value="TreeGrafter"/>
</dbReference>
<evidence type="ECO:0000256" key="1">
    <source>
        <dbReference type="ARBA" id="ARBA00022741"/>
    </source>
</evidence>
<feature type="domain" description="Guanylate cyclase" evidence="4">
    <location>
        <begin position="300"/>
        <end position="447"/>
    </location>
</feature>
<dbReference type="AlphaFoldDB" id="A0A7S3PE39"/>
<dbReference type="PANTHER" id="PTHR16305">
    <property type="entry name" value="TESTICULAR SOLUBLE ADENYLYL CYCLASE"/>
    <property type="match status" value="1"/>
</dbReference>
<dbReference type="Pfam" id="PF00211">
    <property type="entry name" value="Guanylate_cyc"/>
    <property type="match status" value="1"/>
</dbReference>
<dbReference type="PANTHER" id="PTHR16305:SF28">
    <property type="entry name" value="GUANYLATE CYCLASE DOMAIN-CONTAINING PROTEIN"/>
    <property type="match status" value="1"/>
</dbReference>
<dbReference type="PROSITE" id="PS50125">
    <property type="entry name" value="GUANYLATE_CYCLASE_2"/>
    <property type="match status" value="2"/>
</dbReference>
<feature type="domain" description="Guanylate cyclase" evidence="4">
    <location>
        <begin position="60"/>
        <end position="202"/>
    </location>
</feature>
<protein>
    <recommendedName>
        <fullName evidence="4">Guanylate cyclase domain-containing protein</fullName>
    </recommendedName>
</protein>
<dbReference type="InterPro" id="IPR001054">
    <property type="entry name" value="A/G_cyclase"/>
</dbReference>
<evidence type="ECO:0000256" key="3">
    <source>
        <dbReference type="SAM" id="MobiDB-lite"/>
    </source>
</evidence>
<evidence type="ECO:0000256" key="2">
    <source>
        <dbReference type="ARBA" id="ARBA00022840"/>
    </source>
</evidence>
<dbReference type="GO" id="GO:0035556">
    <property type="term" value="P:intracellular signal transduction"/>
    <property type="evidence" value="ECO:0007669"/>
    <property type="project" value="InterPro"/>
</dbReference>
<dbReference type="InterPro" id="IPR029787">
    <property type="entry name" value="Nucleotide_cyclase"/>
</dbReference>
<sequence length="1138" mass="127548">MSSLCSNSSVCSEQYRNCFADYLPLVLVEEVVRLENERFGLGVDTDVANRKCHVHNSKGCVLFADIADFMKTTELVSSVGYKGTSWLAQKLNVCFSKLITIIHAYGGDVFKFCGDGLIVFWPANCDENEVISTATAMQNAVKCALEMQKIDTSPFVFKIGIGEGLFKVLHVGAEIVSEGNNNLSRRDYIALGDAINKAFEAEKLANAKQIIVSKDGASIAQLDCNTELIPTIDNKFVQIKAVNMSVQNNHHADSDNNSIDFHVCEIASPRMAEALQSFVPVQARREKKRDMDSLLLHNKSLLRNQTVNNSRYYKDWISELRQITCTFVSLGFQNELSVEKLDECFGVVQKTVVAQGGVVNKLCFDEKGISVLAAFGLPMTLQENAASRAMFACLQMINDVKSKKESDTSISIGVTTGVAYCGIIGDINSRKEYTILGDCVNVASRLMQVAKYKVNIFQILADKNTFELARKDVLFGIENEVKIKGKSEPVLVYAPADVDKLKKTMRYSFLKSCEYDEHEETKSNNGDGKSIDRQDTQWCWEMQLARYVYSRKEKIIHGKKKGEIPWRVAGKSIQDTPEGTAVKIRKMLENKCKQFVLIQGEKGGGKTHLVQHVYKEICDNTAIGSMAVLAIGNPFEIVNSNVHKPFRIMVDLINQVLETYHDRTNETCVHIGVEGITCRCNNTINIEVMLHKLLQRSKSSLGTHAWVLNELFDVNFRIPHGKNLVNSDSNNLMQRARLALLADLFVGINDLVSFQITCIIDDASYMDYLSWMVLLSLQGLENVSIVLSTRNLLHPLFLEKSTIDERVLEAFTDLKEMSSSWIYELKPLNRDEVSMISRSYLKVLNVGEDLVDFLDISCNGNPLFVREVLHHMVKQKVVNIDSDHKTPGLMHKKESFLLGSGKQELFNVHVDANSPKTPLKRGCRRKNGSSDSSTNGNFSMNSSQKRRLRRKSESSSSLDVSNISNKARFSRYSRFLSHISLGALNYQNPVNSCIPVSLVHLIGSYMDNKINDNMALMLKVAAVAADSGTIEKQICELAYPYKESMIFKELNIEGIIIPDQKEASYLFGSNVLKSYIASTITADQKQAIQRRLHIIRLFHMNGETGTGIRKGPVGARKSKQKKKTKLWRKTVKHVLSLS</sequence>
<dbReference type="SUPFAM" id="SSF55073">
    <property type="entry name" value="Nucleotide cyclase"/>
    <property type="match status" value="2"/>
</dbReference>
<dbReference type="GO" id="GO:0009190">
    <property type="term" value="P:cyclic nucleotide biosynthetic process"/>
    <property type="evidence" value="ECO:0007669"/>
    <property type="project" value="InterPro"/>
</dbReference>
<feature type="compositionally biased region" description="Basic residues" evidence="3">
    <location>
        <begin position="918"/>
        <end position="927"/>
    </location>
</feature>
<evidence type="ECO:0000259" key="4">
    <source>
        <dbReference type="PROSITE" id="PS50125"/>
    </source>
</evidence>
<dbReference type="GO" id="GO:0005524">
    <property type="term" value="F:ATP binding"/>
    <property type="evidence" value="ECO:0007669"/>
    <property type="project" value="UniProtKB-KW"/>
</dbReference>
<dbReference type="InterPro" id="IPR027417">
    <property type="entry name" value="P-loop_NTPase"/>
</dbReference>
<dbReference type="EMBL" id="HBIN01004698">
    <property type="protein sequence ID" value="CAE0433009.1"/>
    <property type="molecule type" value="Transcribed_RNA"/>
</dbReference>
<reference evidence="5" key="1">
    <citation type="submission" date="2021-01" db="EMBL/GenBank/DDBJ databases">
        <authorList>
            <person name="Corre E."/>
            <person name="Pelletier E."/>
            <person name="Niang G."/>
            <person name="Scheremetjew M."/>
            <person name="Finn R."/>
            <person name="Kale V."/>
            <person name="Holt S."/>
            <person name="Cochrane G."/>
            <person name="Meng A."/>
            <person name="Brown T."/>
            <person name="Cohen L."/>
        </authorList>
    </citation>
    <scope>NUCLEOTIDE SEQUENCE</scope>
    <source>
        <strain evidence="5">GSBS06</strain>
    </source>
</reference>
<proteinExistence type="predicted"/>
<accession>A0A7S3PE39</accession>